<dbReference type="SMART" id="SM00382">
    <property type="entry name" value="AAA"/>
    <property type="match status" value="1"/>
</dbReference>
<sequence length="263" mass="30205">MAEILRIENLTKEYKMKKDSLFEPTKYFKALDDVSLTVNRNEIFGLVGESGSGKSTLGKAILKLIKPTSGKIYFEGKDIETFDKKELFDYRRKVQMVFQDPYSSLNPQKKIGWSLMEILDIQKIGTKSERIEMAEKILEDVEMRPSVMEQYPNELSGGQRQRISIASALIVEPELVVIDEGVSALDVSVQAQVLNLLNELQEKYNFTCIFISHDLNVIEYLCDRIAVLHNGVLQEVFNAEELFEEGRAEYTKKLFESVKMKLR</sequence>
<feature type="domain" description="ABC transporter" evidence="4">
    <location>
        <begin position="5"/>
        <end position="255"/>
    </location>
</feature>
<organism evidence="5 6">
    <name type="scientific">Peptoniphilus duerdenii ATCC BAA-1640</name>
    <dbReference type="NCBI Taxonomy" id="862517"/>
    <lineage>
        <taxon>Bacteria</taxon>
        <taxon>Bacillati</taxon>
        <taxon>Bacillota</taxon>
        <taxon>Tissierellia</taxon>
        <taxon>Tissierellales</taxon>
        <taxon>Peptoniphilaceae</taxon>
        <taxon>Peptoniphilus</taxon>
    </lineage>
</organism>
<protein>
    <submittedName>
        <fullName evidence="5">ABC transporter, ATP-binding protein</fullName>
        <ecNumber evidence="5">3.6.3.-</ecNumber>
    </submittedName>
</protein>
<dbReference type="eggNOG" id="COG4608">
    <property type="taxonomic scope" value="Bacteria"/>
</dbReference>
<dbReference type="AlphaFoldDB" id="E0NL41"/>
<evidence type="ECO:0000259" key="4">
    <source>
        <dbReference type="PROSITE" id="PS50893"/>
    </source>
</evidence>
<proteinExistence type="predicted"/>
<evidence type="ECO:0000313" key="5">
    <source>
        <dbReference type="EMBL" id="EFM25474.1"/>
    </source>
</evidence>
<dbReference type="PANTHER" id="PTHR43776:SF8">
    <property type="entry name" value="ABC TRANSPORTER, ATP-BINDING PROTEIN"/>
    <property type="match status" value="1"/>
</dbReference>
<dbReference type="InterPro" id="IPR050319">
    <property type="entry name" value="ABC_transp_ATP-bind"/>
</dbReference>
<dbReference type="HOGENOM" id="CLU_000604_1_23_9"/>
<dbReference type="GO" id="GO:0005524">
    <property type="term" value="F:ATP binding"/>
    <property type="evidence" value="ECO:0007669"/>
    <property type="project" value="UniProtKB-KW"/>
</dbReference>
<gene>
    <name evidence="5" type="primary">oppF</name>
    <name evidence="5" type="ORF">HMPREF9225_0880</name>
</gene>
<dbReference type="GO" id="GO:0055085">
    <property type="term" value="P:transmembrane transport"/>
    <property type="evidence" value="ECO:0007669"/>
    <property type="project" value="UniProtKB-ARBA"/>
</dbReference>
<dbReference type="PROSITE" id="PS00211">
    <property type="entry name" value="ABC_TRANSPORTER_1"/>
    <property type="match status" value="1"/>
</dbReference>
<dbReference type="InterPro" id="IPR003439">
    <property type="entry name" value="ABC_transporter-like_ATP-bd"/>
</dbReference>
<comment type="caution">
    <text evidence="5">The sequence shown here is derived from an EMBL/GenBank/DDBJ whole genome shotgun (WGS) entry which is preliminary data.</text>
</comment>
<dbReference type="Proteomes" id="UP000003280">
    <property type="component" value="Unassembled WGS sequence"/>
</dbReference>
<dbReference type="EMBL" id="AEEH01000034">
    <property type="protein sequence ID" value="EFM25474.1"/>
    <property type="molecule type" value="Genomic_DNA"/>
</dbReference>
<dbReference type="EC" id="3.6.3.-" evidence="5"/>
<dbReference type="CDD" id="cd03257">
    <property type="entry name" value="ABC_NikE_OppD_transporters"/>
    <property type="match status" value="1"/>
</dbReference>
<keyword evidence="2" id="KW-0547">Nucleotide-binding</keyword>
<evidence type="ECO:0000256" key="3">
    <source>
        <dbReference type="ARBA" id="ARBA00022840"/>
    </source>
</evidence>
<dbReference type="SUPFAM" id="SSF52540">
    <property type="entry name" value="P-loop containing nucleoside triphosphate hydrolases"/>
    <property type="match status" value="1"/>
</dbReference>
<reference evidence="5 6" key="1">
    <citation type="submission" date="2010-07" db="EMBL/GenBank/DDBJ databases">
        <authorList>
            <person name="Muzny D."/>
            <person name="Qin X."/>
            <person name="Deng J."/>
            <person name="Jiang H."/>
            <person name="Liu Y."/>
            <person name="Qu J."/>
            <person name="Song X.-Z."/>
            <person name="Zhang L."/>
            <person name="Thornton R."/>
            <person name="Coyle M."/>
            <person name="Francisco L."/>
            <person name="Jackson L."/>
            <person name="Javaid M."/>
            <person name="Korchina V."/>
            <person name="Kovar C."/>
            <person name="Mata R."/>
            <person name="Mathew T."/>
            <person name="Ngo R."/>
            <person name="Nguyen L."/>
            <person name="Nguyen N."/>
            <person name="Okwuonu G."/>
            <person name="Ongeri F."/>
            <person name="Pham C."/>
            <person name="Simmons D."/>
            <person name="Wilczek-Boney K."/>
            <person name="Hale W."/>
            <person name="Jakkamsetti A."/>
            <person name="Pham P."/>
            <person name="Ruth R."/>
            <person name="San Lucas F."/>
            <person name="Warren J."/>
            <person name="Zhang J."/>
            <person name="Zhao Z."/>
            <person name="Zhou C."/>
            <person name="Zhu D."/>
            <person name="Lee S."/>
            <person name="Bess C."/>
            <person name="Blankenburg K."/>
            <person name="Forbes L."/>
            <person name="Fu Q."/>
            <person name="Gubbala S."/>
            <person name="Hirani K."/>
            <person name="Jayaseelan J.C."/>
            <person name="Lara F."/>
            <person name="Munidasa M."/>
            <person name="Palculict T."/>
            <person name="Patil S."/>
            <person name="Pu L.-L."/>
            <person name="Saada N."/>
            <person name="Tang L."/>
            <person name="Weissenberger G."/>
            <person name="Zhu Y."/>
            <person name="Hemphill L."/>
            <person name="Shang Y."/>
            <person name="Youmans B."/>
            <person name="Ayvaz T."/>
            <person name="Ross M."/>
            <person name="Santibanez J."/>
            <person name="Aqrawi P."/>
            <person name="Gross S."/>
            <person name="Joshi V."/>
            <person name="Fowler G."/>
            <person name="Nazareth L."/>
            <person name="Reid J."/>
            <person name="Worley K."/>
            <person name="Petrosino J."/>
            <person name="Highlander S."/>
            <person name="Gibbs R."/>
        </authorList>
    </citation>
    <scope>NUCLEOTIDE SEQUENCE [LARGE SCALE GENOMIC DNA]</scope>
    <source>
        <strain evidence="5 6">ATCC BAA-1640</strain>
    </source>
</reference>
<dbReference type="GO" id="GO:0016887">
    <property type="term" value="F:ATP hydrolysis activity"/>
    <property type="evidence" value="ECO:0007669"/>
    <property type="project" value="InterPro"/>
</dbReference>
<dbReference type="InterPro" id="IPR003593">
    <property type="entry name" value="AAA+_ATPase"/>
</dbReference>
<dbReference type="PANTHER" id="PTHR43776">
    <property type="entry name" value="TRANSPORT ATP-BINDING PROTEIN"/>
    <property type="match status" value="1"/>
</dbReference>
<dbReference type="Gene3D" id="3.40.50.300">
    <property type="entry name" value="P-loop containing nucleotide triphosphate hydrolases"/>
    <property type="match status" value="1"/>
</dbReference>
<dbReference type="InterPro" id="IPR017871">
    <property type="entry name" value="ABC_transporter-like_CS"/>
</dbReference>
<evidence type="ECO:0000256" key="1">
    <source>
        <dbReference type="ARBA" id="ARBA00022448"/>
    </source>
</evidence>
<dbReference type="RefSeq" id="WP_008901695.1">
    <property type="nucleotide sequence ID" value="NZ_GL397071.1"/>
</dbReference>
<keyword evidence="5" id="KW-0378">Hydrolase</keyword>
<dbReference type="PROSITE" id="PS50893">
    <property type="entry name" value="ABC_TRANSPORTER_2"/>
    <property type="match status" value="1"/>
</dbReference>
<evidence type="ECO:0000256" key="2">
    <source>
        <dbReference type="ARBA" id="ARBA00022741"/>
    </source>
</evidence>
<dbReference type="Pfam" id="PF00005">
    <property type="entry name" value="ABC_tran"/>
    <property type="match status" value="1"/>
</dbReference>
<evidence type="ECO:0000313" key="6">
    <source>
        <dbReference type="Proteomes" id="UP000003280"/>
    </source>
</evidence>
<keyword evidence="1" id="KW-0813">Transport</keyword>
<name>E0NL41_9FIRM</name>
<accession>E0NL41</accession>
<dbReference type="STRING" id="862517.HMPREF9225_0880"/>
<keyword evidence="6" id="KW-1185">Reference proteome</keyword>
<keyword evidence="3 5" id="KW-0067">ATP-binding</keyword>
<dbReference type="OrthoDB" id="9806285at2"/>
<dbReference type="InterPro" id="IPR027417">
    <property type="entry name" value="P-loop_NTPase"/>
</dbReference>